<dbReference type="SUPFAM" id="SSF53448">
    <property type="entry name" value="Nucleotide-diphospho-sugar transferases"/>
    <property type="match status" value="1"/>
</dbReference>
<keyword evidence="5" id="KW-0812">Transmembrane</keyword>
<evidence type="ECO:0000313" key="7">
    <source>
        <dbReference type="EMBL" id="SCW03580.1"/>
    </source>
</evidence>
<gene>
    <name evidence="7" type="ORF">LAFE_0G13608G</name>
</gene>
<dbReference type="Gene3D" id="3.90.550.10">
    <property type="entry name" value="Spore Coat Polysaccharide Biosynthesis Protein SpsA, Chain A"/>
    <property type="match status" value="1"/>
</dbReference>
<dbReference type="PANTHER" id="PTHR31121:SF11">
    <property type="entry name" value="MANNOSYLTRANSFERASE KTR3-RELATED"/>
    <property type="match status" value="1"/>
</dbReference>
<dbReference type="GO" id="GO:0005794">
    <property type="term" value="C:Golgi apparatus"/>
    <property type="evidence" value="ECO:0007669"/>
    <property type="project" value="TreeGrafter"/>
</dbReference>
<evidence type="ECO:0000256" key="3">
    <source>
        <dbReference type="ARBA" id="ARBA00022676"/>
    </source>
</evidence>
<accession>A0A1G4MI79</accession>
<dbReference type="PANTHER" id="PTHR31121">
    <property type="entry name" value="ALPHA-1,2 MANNOSYLTRANSFERASE KTR1"/>
    <property type="match status" value="1"/>
</dbReference>
<dbReference type="InterPro" id="IPR029044">
    <property type="entry name" value="Nucleotide-diphossugar_trans"/>
</dbReference>
<dbReference type="GO" id="GO:0000032">
    <property type="term" value="P:cell wall mannoprotein biosynthetic process"/>
    <property type="evidence" value="ECO:0007669"/>
    <property type="project" value="TreeGrafter"/>
</dbReference>
<evidence type="ECO:0000256" key="6">
    <source>
        <dbReference type="PIRSR" id="PIRSR018153-1"/>
    </source>
</evidence>
<sequence length="403" mass="47785">MSYNQKKKLMPKSALLVKKYQRPIRAAFLSLVAALCLLFILRGPANSGDSNIAATGTGKRIMPHADIVQKVHYPKDDGKKENAAFVTLARNKDLWDLVPSIRHIEDRFNRKYHYDWVFLNDEPFDEEFKRVTSALVSGTTKYGLIPEEHWSIPEWINKEKFDQAREKMRSENVIYGDAISYRHMCRYESGFFWRHKLLDDYEWYWRVEPEIQIFCDIDYDVFKFMRENGKKYGFILSLSEYQNTIPTLWDKTKTFMEKYPKHIHKNNLMDFISDDGGRNYNMCHFWSNFEVGSLDFWRSEAYRDYFEYLDKSGGFFYERWGDAPVHSIAAALFLDKDELHFFDGIGYYHPAFTSCPVEESIRVQNKCACDVEKDQTWYTYYFCTRKYFKAKNLSLPPGVEPSP</sequence>
<evidence type="ECO:0000256" key="1">
    <source>
        <dbReference type="ARBA" id="ARBA00004606"/>
    </source>
</evidence>
<comment type="subcellular location">
    <subcellularLocation>
        <location evidence="1">Membrane</location>
        <topology evidence="1">Single-pass type II membrane protein</topology>
    </subcellularLocation>
</comment>
<keyword evidence="4" id="KW-0808">Transferase</keyword>
<dbReference type="GO" id="GO:0016020">
    <property type="term" value="C:membrane"/>
    <property type="evidence" value="ECO:0007669"/>
    <property type="project" value="UniProtKB-SubCell"/>
</dbReference>
<dbReference type="OrthoDB" id="439943at2759"/>
<evidence type="ECO:0000256" key="2">
    <source>
        <dbReference type="ARBA" id="ARBA00007677"/>
    </source>
</evidence>
<proteinExistence type="inferred from homology"/>
<reference evidence="7 8" key="1">
    <citation type="submission" date="2016-03" db="EMBL/GenBank/DDBJ databases">
        <authorList>
            <person name="Devillers H."/>
        </authorList>
    </citation>
    <scope>NUCLEOTIDE SEQUENCE [LARGE SCALE GENOMIC DNA]</scope>
    <source>
        <strain evidence="7">CBS 6772</strain>
    </source>
</reference>
<dbReference type="AlphaFoldDB" id="A0A1G4MI79"/>
<dbReference type="GO" id="GO:0006487">
    <property type="term" value="P:protein N-linked glycosylation"/>
    <property type="evidence" value="ECO:0007669"/>
    <property type="project" value="TreeGrafter"/>
</dbReference>
<keyword evidence="5" id="KW-0735">Signal-anchor</keyword>
<dbReference type="OMA" id="YCDIQYD"/>
<dbReference type="Proteomes" id="UP000190831">
    <property type="component" value="Chromosome G"/>
</dbReference>
<name>A0A1G4MI79_LACFM</name>
<dbReference type="GO" id="GO:0006493">
    <property type="term" value="P:protein O-linked glycosylation"/>
    <property type="evidence" value="ECO:0007669"/>
    <property type="project" value="TreeGrafter"/>
</dbReference>
<comment type="similarity">
    <text evidence="2">Belongs to the glycosyltransferase 15 family.</text>
</comment>
<evidence type="ECO:0000256" key="4">
    <source>
        <dbReference type="ARBA" id="ARBA00022679"/>
    </source>
</evidence>
<dbReference type="EMBL" id="LT598486">
    <property type="protein sequence ID" value="SCW03580.1"/>
    <property type="molecule type" value="Genomic_DNA"/>
</dbReference>
<dbReference type="STRING" id="4955.A0A1G4MI79"/>
<evidence type="ECO:0000256" key="5">
    <source>
        <dbReference type="ARBA" id="ARBA00022968"/>
    </source>
</evidence>
<dbReference type="Pfam" id="PF01793">
    <property type="entry name" value="Glyco_transf_15"/>
    <property type="match status" value="1"/>
</dbReference>
<dbReference type="PIRSF" id="PIRSF018153">
    <property type="entry name" value="Glyco_trans_15"/>
    <property type="match status" value="1"/>
</dbReference>
<protein>
    <submittedName>
        <fullName evidence="7">LAFE_0G13608g1_1</fullName>
    </submittedName>
</protein>
<dbReference type="InterPro" id="IPR002685">
    <property type="entry name" value="Glyco_trans_15"/>
</dbReference>
<dbReference type="FunFam" id="3.90.550.10:FF:000051">
    <property type="entry name" value="Alpha-1,2-mannosyltransferase (Ktr4)"/>
    <property type="match status" value="1"/>
</dbReference>
<keyword evidence="3" id="KW-0328">Glycosyltransferase</keyword>
<feature type="active site" description="Nucleophile" evidence="6">
    <location>
        <position position="290"/>
    </location>
</feature>
<organism evidence="7 8">
    <name type="scientific">Lachancea fermentati</name>
    <name type="common">Zygosaccharomyces fermentati</name>
    <dbReference type="NCBI Taxonomy" id="4955"/>
    <lineage>
        <taxon>Eukaryota</taxon>
        <taxon>Fungi</taxon>
        <taxon>Dikarya</taxon>
        <taxon>Ascomycota</taxon>
        <taxon>Saccharomycotina</taxon>
        <taxon>Saccharomycetes</taxon>
        <taxon>Saccharomycetales</taxon>
        <taxon>Saccharomycetaceae</taxon>
        <taxon>Lachancea</taxon>
    </lineage>
</organism>
<evidence type="ECO:0000313" key="8">
    <source>
        <dbReference type="Proteomes" id="UP000190831"/>
    </source>
</evidence>
<dbReference type="GO" id="GO:0000026">
    <property type="term" value="F:alpha-1,2-mannosyltransferase activity"/>
    <property type="evidence" value="ECO:0007669"/>
    <property type="project" value="TreeGrafter"/>
</dbReference>
<keyword evidence="8" id="KW-1185">Reference proteome</keyword>